<feature type="region of interest" description="Disordered" evidence="14">
    <location>
        <begin position="280"/>
        <end position="302"/>
    </location>
</feature>
<keyword evidence="18" id="KW-1185">Reference proteome</keyword>
<keyword evidence="10" id="KW-0560">Oxidoreductase</keyword>
<dbReference type="Gene3D" id="3.90.380.10">
    <property type="entry name" value="Naphthalene 1,2-dioxygenase Alpha Subunit, Chain A, domain 1"/>
    <property type="match status" value="1"/>
</dbReference>
<dbReference type="SUPFAM" id="SSF55961">
    <property type="entry name" value="Bet v1-like"/>
    <property type="match status" value="1"/>
</dbReference>
<evidence type="ECO:0000256" key="7">
    <source>
        <dbReference type="ARBA" id="ARBA00022723"/>
    </source>
</evidence>
<evidence type="ECO:0000256" key="9">
    <source>
        <dbReference type="ARBA" id="ARBA00022989"/>
    </source>
</evidence>
<dbReference type="GO" id="GO:0016020">
    <property type="term" value="C:membrane"/>
    <property type="evidence" value="ECO:0007669"/>
    <property type="project" value="UniProtKB-SubCell"/>
</dbReference>
<protein>
    <recommendedName>
        <fullName evidence="16">Rieske domain-containing protein</fullName>
    </recommendedName>
</protein>
<keyword evidence="6" id="KW-0001">2Fe-2S</keyword>
<dbReference type="Proteomes" id="UP000007264">
    <property type="component" value="Unassembled WGS sequence"/>
</dbReference>
<dbReference type="OrthoDB" id="426882at2759"/>
<dbReference type="EMBL" id="AGSI01000004">
    <property type="protein sequence ID" value="EIE25057.1"/>
    <property type="molecule type" value="Genomic_DNA"/>
</dbReference>
<keyword evidence="8" id="KW-0809">Transit peptide</keyword>
<evidence type="ECO:0000256" key="13">
    <source>
        <dbReference type="ARBA" id="ARBA00023136"/>
    </source>
</evidence>
<evidence type="ECO:0000256" key="3">
    <source>
        <dbReference type="ARBA" id="ARBA00022528"/>
    </source>
</evidence>
<comment type="caution">
    <text evidence="17">The sequence shown here is derived from an EMBL/GenBank/DDBJ whole genome shotgun (WGS) entry which is preliminary data.</text>
</comment>
<gene>
    <name evidence="17" type="ORF">COCSUDRAFT_65076</name>
</gene>
<dbReference type="GO" id="GO:0051537">
    <property type="term" value="F:2 iron, 2 sulfur cluster binding"/>
    <property type="evidence" value="ECO:0007669"/>
    <property type="project" value="UniProtKB-KW"/>
</dbReference>
<dbReference type="Pfam" id="PF00355">
    <property type="entry name" value="Rieske"/>
    <property type="match status" value="1"/>
</dbReference>
<evidence type="ECO:0000256" key="4">
    <source>
        <dbReference type="ARBA" id="ARBA00022640"/>
    </source>
</evidence>
<dbReference type="PROSITE" id="PS51296">
    <property type="entry name" value="RIESKE"/>
    <property type="match status" value="1"/>
</dbReference>
<dbReference type="InterPro" id="IPR013626">
    <property type="entry name" value="PaO"/>
</dbReference>
<evidence type="ECO:0000256" key="12">
    <source>
        <dbReference type="ARBA" id="ARBA00023014"/>
    </source>
</evidence>
<dbReference type="AlphaFoldDB" id="I0Z338"/>
<keyword evidence="7" id="KW-0479">Metal-binding</keyword>
<evidence type="ECO:0000256" key="15">
    <source>
        <dbReference type="SAM" id="Phobius"/>
    </source>
</evidence>
<evidence type="ECO:0000313" key="18">
    <source>
        <dbReference type="Proteomes" id="UP000007264"/>
    </source>
</evidence>
<feature type="transmembrane region" description="Helical" evidence="15">
    <location>
        <begin position="497"/>
        <end position="514"/>
    </location>
</feature>
<dbReference type="GO" id="GO:0046872">
    <property type="term" value="F:metal ion binding"/>
    <property type="evidence" value="ECO:0007669"/>
    <property type="project" value="UniProtKB-KW"/>
</dbReference>
<feature type="transmembrane region" description="Helical" evidence="15">
    <location>
        <begin position="520"/>
        <end position="542"/>
    </location>
</feature>
<dbReference type="GO" id="GO:0010277">
    <property type="term" value="F:chlorophyllide a oxygenase activity"/>
    <property type="evidence" value="ECO:0007669"/>
    <property type="project" value="InterPro"/>
</dbReference>
<dbReference type="eggNOG" id="ENOG502QQ8U">
    <property type="taxonomic scope" value="Eukaryota"/>
</dbReference>
<name>I0Z338_COCSC</name>
<keyword evidence="11" id="KW-0408">Iron</keyword>
<evidence type="ECO:0000313" key="17">
    <source>
        <dbReference type="EMBL" id="EIE25057.1"/>
    </source>
</evidence>
<dbReference type="InterPro" id="IPR017941">
    <property type="entry name" value="Rieske_2Fe-2S"/>
</dbReference>
<evidence type="ECO:0000256" key="11">
    <source>
        <dbReference type="ARBA" id="ARBA00023004"/>
    </source>
</evidence>
<dbReference type="Gene3D" id="2.102.10.10">
    <property type="entry name" value="Rieske [2Fe-2S] iron-sulphur domain"/>
    <property type="match status" value="1"/>
</dbReference>
<dbReference type="Pfam" id="PF19112">
    <property type="entry name" value="VanA_C"/>
    <property type="match status" value="1"/>
</dbReference>
<evidence type="ECO:0000256" key="6">
    <source>
        <dbReference type="ARBA" id="ARBA00022714"/>
    </source>
</evidence>
<keyword evidence="3" id="KW-0150">Chloroplast</keyword>
<dbReference type="PANTHER" id="PTHR21266">
    <property type="entry name" value="IRON-SULFUR DOMAIN CONTAINING PROTEIN"/>
    <property type="match status" value="1"/>
</dbReference>
<dbReference type="GO" id="GO:0009507">
    <property type="term" value="C:chloroplast"/>
    <property type="evidence" value="ECO:0007669"/>
    <property type="project" value="UniProtKB-SubCell"/>
</dbReference>
<evidence type="ECO:0000256" key="14">
    <source>
        <dbReference type="SAM" id="MobiDB-lite"/>
    </source>
</evidence>
<keyword evidence="4" id="KW-0934">Plastid</keyword>
<evidence type="ECO:0000259" key="16">
    <source>
        <dbReference type="PROSITE" id="PS51296"/>
    </source>
</evidence>
<evidence type="ECO:0000256" key="1">
    <source>
        <dbReference type="ARBA" id="ARBA00004229"/>
    </source>
</evidence>
<keyword evidence="12" id="KW-0411">Iron-sulfur</keyword>
<dbReference type="PANTHER" id="PTHR21266:SF32">
    <property type="entry name" value="CHOLESTEROL 7-DESATURASE NVD"/>
    <property type="match status" value="1"/>
</dbReference>
<proteinExistence type="predicted"/>
<keyword evidence="13 15" id="KW-0472">Membrane</keyword>
<comment type="subcellular location">
    <subcellularLocation>
        <location evidence="2">Membrane</location>
    </subcellularLocation>
    <subcellularLocation>
        <location evidence="1">Plastid</location>
        <location evidence="1">Chloroplast</location>
    </subcellularLocation>
</comment>
<dbReference type="Pfam" id="PF08417">
    <property type="entry name" value="PaO"/>
    <property type="match status" value="1"/>
</dbReference>
<dbReference type="GeneID" id="17043060"/>
<keyword evidence="5 15" id="KW-0812">Transmembrane</keyword>
<dbReference type="InterPro" id="IPR044043">
    <property type="entry name" value="VanA_C_cat"/>
</dbReference>
<evidence type="ECO:0000256" key="10">
    <source>
        <dbReference type="ARBA" id="ARBA00023002"/>
    </source>
</evidence>
<feature type="domain" description="Rieske" evidence="16">
    <location>
        <begin position="92"/>
        <end position="204"/>
    </location>
</feature>
<accession>I0Z338</accession>
<keyword evidence="9 15" id="KW-1133">Transmembrane helix</keyword>
<dbReference type="RefSeq" id="XP_005649601.1">
    <property type="nucleotide sequence ID" value="XM_005649544.1"/>
</dbReference>
<dbReference type="InterPro" id="IPR050584">
    <property type="entry name" value="Cholesterol_7-desaturase"/>
</dbReference>
<dbReference type="InterPro" id="IPR036922">
    <property type="entry name" value="Rieske_2Fe-2S_sf"/>
</dbReference>
<organism evidence="17 18">
    <name type="scientific">Coccomyxa subellipsoidea (strain C-169)</name>
    <name type="common">Green microalga</name>
    <dbReference type="NCBI Taxonomy" id="574566"/>
    <lineage>
        <taxon>Eukaryota</taxon>
        <taxon>Viridiplantae</taxon>
        <taxon>Chlorophyta</taxon>
        <taxon>core chlorophytes</taxon>
        <taxon>Trebouxiophyceae</taxon>
        <taxon>Trebouxiophyceae incertae sedis</taxon>
        <taxon>Coccomyxaceae</taxon>
        <taxon>Coccomyxa</taxon>
        <taxon>Coccomyxa subellipsoidea</taxon>
    </lineage>
</organism>
<dbReference type="SUPFAM" id="SSF50022">
    <property type="entry name" value="ISP domain"/>
    <property type="match status" value="1"/>
</dbReference>
<evidence type="ECO:0000256" key="5">
    <source>
        <dbReference type="ARBA" id="ARBA00022692"/>
    </source>
</evidence>
<evidence type="ECO:0000256" key="2">
    <source>
        <dbReference type="ARBA" id="ARBA00004370"/>
    </source>
</evidence>
<dbReference type="KEGG" id="csl:COCSUDRAFT_65076"/>
<sequence length="560" mass="62622">MPVQERRESVQPFDWAKQWYPLAYVEDLDVKVPHPLELLSQRLAKGRRTLVPAHGIAAGTAVLAPQQGQGFFAAGEQEQIKSEQPFDWAKQWYPLGFLEDLDPKVPHPVELLSQRLVLWCDGQGQWRCFQDKCPHRLAPLSEGRIEPSDGTLMCSYHGWRFDGEGKCTDIPQSLDAKANASACANPRSCAISHPTQVLQGKVWVYGEGGPRTFIDSAAVQPARAPNLAVGESVREAGGGEALRLVQPYTRDFPYAWDVLAENLLDPSHVNFSHHGIIGDRDKEDSGLTRISPGPEPAAAPSAQDTISMEVETWVRQARKVDKWGVQFIAPCLIQWKFRLPWGNTNTLNFYMIPTAPGKSRFMLDSYTQKEGMPLPVLLILKYFAIPWLPHLRMSNRILDGDTALLHWQGHSVAREAKEEGRTWRQAYFMPTPADRYVAKFRQWLDERAGGGPTPYDPSHPLPPLETSKETILDRWNSHTMHCKACQQGFRIVQAAQIAAAVLGALCMLGLSAVLGQGRPLLSRLPALLGAGAIVCAVAWRLLKSFKQNFIFVDYNHSHQH</sequence>
<reference evidence="17 18" key="1">
    <citation type="journal article" date="2012" name="Genome Biol.">
        <title>The genome of the polar eukaryotic microalga coccomyxa subellipsoidea reveals traits of cold adaptation.</title>
        <authorList>
            <person name="Blanc G."/>
            <person name="Agarkova I."/>
            <person name="Grimwood J."/>
            <person name="Kuo A."/>
            <person name="Brueggeman A."/>
            <person name="Dunigan D."/>
            <person name="Gurnon J."/>
            <person name="Ladunga I."/>
            <person name="Lindquist E."/>
            <person name="Lucas S."/>
            <person name="Pangilinan J."/>
            <person name="Proschold T."/>
            <person name="Salamov A."/>
            <person name="Schmutz J."/>
            <person name="Weeks D."/>
            <person name="Yamada T."/>
            <person name="Claverie J.M."/>
            <person name="Grigoriev I."/>
            <person name="Van Etten J."/>
            <person name="Lomsadze A."/>
            <person name="Borodovsky M."/>
        </authorList>
    </citation>
    <scope>NUCLEOTIDE SEQUENCE [LARGE SCALE GENOMIC DNA]</scope>
    <source>
        <strain evidence="17 18">C-169</strain>
    </source>
</reference>
<evidence type="ECO:0000256" key="8">
    <source>
        <dbReference type="ARBA" id="ARBA00022946"/>
    </source>
</evidence>